<organism evidence="1 2">
    <name type="scientific">Microdochium trichocladiopsis</name>
    <dbReference type="NCBI Taxonomy" id="1682393"/>
    <lineage>
        <taxon>Eukaryota</taxon>
        <taxon>Fungi</taxon>
        <taxon>Dikarya</taxon>
        <taxon>Ascomycota</taxon>
        <taxon>Pezizomycotina</taxon>
        <taxon>Sordariomycetes</taxon>
        <taxon>Xylariomycetidae</taxon>
        <taxon>Xylariales</taxon>
        <taxon>Microdochiaceae</taxon>
        <taxon>Microdochium</taxon>
    </lineage>
</organism>
<dbReference type="EMBL" id="JAGTJQ010000008">
    <property type="protein sequence ID" value="KAH7026305.1"/>
    <property type="molecule type" value="Genomic_DNA"/>
</dbReference>
<reference evidence="1" key="1">
    <citation type="journal article" date="2021" name="Nat. Commun.">
        <title>Genetic determinants of endophytism in the Arabidopsis root mycobiome.</title>
        <authorList>
            <person name="Mesny F."/>
            <person name="Miyauchi S."/>
            <person name="Thiergart T."/>
            <person name="Pickel B."/>
            <person name="Atanasova L."/>
            <person name="Karlsson M."/>
            <person name="Huettel B."/>
            <person name="Barry K.W."/>
            <person name="Haridas S."/>
            <person name="Chen C."/>
            <person name="Bauer D."/>
            <person name="Andreopoulos W."/>
            <person name="Pangilinan J."/>
            <person name="LaButti K."/>
            <person name="Riley R."/>
            <person name="Lipzen A."/>
            <person name="Clum A."/>
            <person name="Drula E."/>
            <person name="Henrissat B."/>
            <person name="Kohler A."/>
            <person name="Grigoriev I.V."/>
            <person name="Martin F.M."/>
            <person name="Hacquard S."/>
        </authorList>
    </citation>
    <scope>NUCLEOTIDE SEQUENCE</scope>
    <source>
        <strain evidence="1">MPI-CAGE-CH-0230</strain>
    </source>
</reference>
<accession>A0A9P9BMI2</accession>
<protein>
    <submittedName>
        <fullName evidence="1">Uncharacterized protein</fullName>
    </submittedName>
</protein>
<name>A0A9P9BMI2_9PEZI</name>
<dbReference type="RefSeq" id="XP_046009522.1">
    <property type="nucleotide sequence ID" value="XM_046148603.1"/>
</dbReference>
<gene>
    <name evidence="1" type="ORF">B0I36DRAFT_156582</name>
</gene>
<dbReference type="GeneID" id="70178149"/>
<proteinExistence type="predicted"/>
<evidence type="ECO:0000313" key="1">
    <source>
        <dbReference type="EMBL" id="KAH7026305.1"/>
    </source>
</evidence>
<evidence type="ECO:0000313" key="2">
    <source>
        <dbReference type="Proteomes" id="UP000756346"/>
    </source>
</evidence>
<comment type="caution">
    <text evidence="1">The sequence shown here is derived from an EMBL/GenBank/DDBJ whole genome shotgun (WGS) entry which is preliminary data.</text>
</comment>
<keyword evidence="2" id="KW-1185">Reference proteome</keyword>
<dbReference type="Proteomes" id="UP000756346">
    <property type="component" value="Unassembled WGS sequence"/>
</dbReference>
<dbReference type="AlphaFoldDB" id="A0A9P9BMI2"/>
<sequence length="78" mass="8877">MRFLLTYSPLCIHRSRPVAAEAHRIVHAGRHNDTLSLPPYTQTHTHRHTQAEICGTYRPHLTSGPLLGHAFCALYQHI</sequence>